<gene>
    <name evidence="3" type="ORF">ENW96_09710</name>
</gene>
<dbReference type="GO" id="GO:0032259">
    <property type="term" value="P:methylation"/>
    <property type="evidence" value="ECO:0007669"/>
    <property type="project" value="UniProtKB-KW"/>
</dbReference>
<keyword evidence="1" id="KW-1133">Transmembrane helix</keyword>
<dbReference type="Gene3D" id="3.40.50.150">
    <property type="entry name" value="Vaccinia Virus protein VP39"/>
    <property type="match status" value="1"/>
</dbReference>
<dbReference type="PANTHER" id="PTHR43591">
    <property type="entry name" value="METHYLTRANSFERASE"/>
    <property type="match status" value="1"/>
</dbReference>
<feature type="domain" description="Methyltransferase type 11" evidence="2">
    <location>
        <begin position="87"/>
        <end position="171"/>
    </location>
</feature>
<dbReference type="SUPFAM" id="SSF53335">
    <property type="entry name" value="S-adenosyl-L-methionine-dependent methyltransferases"/>
    <property type="match status" value="1"/>
</dbReference>
<keyword evidence="3" id="KW-0489">Methyltransferase</keyword>
<sequence length="301" mass="34316">MKPVSMKPRRSWAAMRTKGWPDLSSPKDFRKWAASSGKNGEAILDRLYSYLCGRELEANLLHFQYVPNRYARRDIRRDGARLTGRVLDLGCGNQPHRPYLPGVRHYVGLDYPPTQASLPVRVQPQVYGDARDLPFPDASFDGVLCSQVLEHVDRPEEVISEVNRVLKPGGAGLISVPFFYNLHMEPHDYFRFTPYGIRGMLERNGLWVREIRAQGGVGTLLVQLLHNWLFSGLARFARRHRLIGMLLLLASPLFLLLSAFDNLGALALDRLNPQDWRFTPNLWVVAEKPVHERERASAPLL</sequence>
<dbReference type="EMBL" id="DTMF01000240">
    <property type="protein sequence ID" value="HGF34647.1"/>
    <property type="molecule type" value="Genomic_DNA"/>
</dbReference>
<dbReference type="GO" id="GO:0008757">
    <property type="term" value="F:S-adenosylmethionine-dependent methyltransferase activity"/>
    <property type="evidence" value="ECO:0007669"/>
    <property type="project" value="InterPro"/>
</dbReference>
<name>A0A7C3Z1Y9_9BACT</name>
<feature type="transmembrane region" description="Helical" evidence="1">
    <location>
        <begin position="242"/>
        <end position="260"/>
    </location>
</feature>
<dbReference type="AlphaFoldDB" id="A0A7C3Z1Y9"/>
<dbReference type="Pfam" id="PF08241">
    <property type="entry name" value="Methyltransf_11"/>
    <property type="match status" value="1"/>
</dbReference>
<organism evidence="3">
    <name type="scientific">Desulfobacca acetoxidans</name>
    <dbReference type="NCBI Taxonomy" id="60893"/>
    <lineage>
        <taxon>Bacteria</taxon>
        <taxon>Pseudomonadati</taxon>
        <taxon>Thermodesulfobacteriota</taxon>
        <taxon>Desulfobaccia</taxon>
        <taxon>Desulfobaccales</taxon>
        <taxon>Desulfobaccaceae</taxon>
        <taxon>Desulfobacca</taxon>
    </lineage>
</organism>
<dbReference type="InterPro" id="IPR029063">
    <property type="entry name" value="SAM-dependent_MTases_sf"/>
</dbReference>
<reference evidence="3" key="1">
    <citation type="journal article" date="2020" name="mSystems">
        <title>Genome- and Community-Level Interaction Insights into Carbon Utilization and Element Cycling Functions of Hydrothermarchaeota in Hydrothermal Sediment.</title>
        <authorList>
            <person name="Zhou Z."/>
            <person name="Liu Y."/>
            <person name="Xu W."/>
            <person name="Pan J."/>
            <person name="Luo Z.H."/>
            <person name="Li M."/>
        </authorList>
    </citation>
    <scope>NUCLEOTIDE SEQUENCE [LARGE SCALE GENOMIC DNA]</scope>
    <source>
        <strain evidence="3">SpSt-897</strain>
    </source>
</reference>
<accession>A0A7C3Z1Y9</accession>
<evidence type="ECO:0000313" key="3">
    <source>
        <dbReference type="EMBL" id="HGF34647.1"/>
    </source>
</evidence>
<proteinExistence type="predicted"/>
<keyword evidence="1" id="KW-0812">Transmembrane</keyword>
<evidence type="ECO:0000256" key="1">
    <source>
        <dbReference type="SAM" id="Phobius"/>
    </source>
</evidence>
<dbReference type="InterPro" id="IPR013216">
    <property type="entry name" value="Methyltransf_11"/>
</dbReference>
<dbReference type="CDD" id="cd02440">
    <property type="entry name" value="AdoMet_MTases"/>
    <property type="match status" value="1"/>
</dbReference>
<dbReference type="PANTHER" id="PTHR43591:SF24">
    <property type="entry name" value="2-METHOXY-6-POLYPRENYL-1,4-BENZOQUINOL METHYLASE, MITOCHONDRIAL"/>
    <property type="match status" value="1"/>
</dbReference>
<keyword evidence="1" id="KW-0472">Membrane</keyword>
<keyword evidence="3" id="KW-0808">Transferase</keyword>
<protein>
    <submittedName>
        <fullName evidence="3">SAM-dependent methyltransferase</fullName>
    </submittedName>
</protein>
<evidence type="ECO:0000259" key="2">
    <source>
        <dbReference type="Pfam" id="PF08241"/>
    </source>
</evidence>
<comment type="caution">
    <text evidence="3">The sequence shown here is derived from an EMBL/GenBank/DDBJ whole genome shotgun (WGS) entry which is preliminary data.</text>
</comment>